<proteinExistence type="predicted"/>
<gene>
    <name evidence="1" type="ORF">AsAng_0007550</name>
</gene>
<organism evidence="1 2">
    <name type="scientific">Aureispira anguillae</name>
    <dbReference type="NCBI Taxonomy" id="2864201"/>
    <lineage>
        <taxon>Bacteria</taxon>
        <taxon>Pseudomonadati</taxon>
        <taxon>Bacteroidota</taxon>
        <taxon>Saprospiria</taxon>
        <taxon>Saprospirales</taxon>
        <taxon>Saprospiraceae</taxon>
        <taxon>Aureispira</taxon>
    </lineage>
</organism>
<dbReference type="KEGG" id="aup:AsAng_0007550"/>
<accession>A0A915YBJ0</accession>
<sequence length="64" mass="7592">MDKSRISKQDNKLLILDLFLVEKIGYTKINNSNVVFSIKYCKVMVKYICKMNNNNFTYLFKQSC</sequence>
<reference evidence="1" key="1">
    <citation type="submission" date="2022-09" db="EMBL/GenBank/DDBJ databases">
        <title>Aureispira anguillicida sp. nov., isolated from Leptocephalus of Japanese eel Anguilla japonica.</title>
        <authorList>
            <person name="Yuasa K."/>
            <person name="Mekata T."/>
            <person name="Ikunari K."/>
        </authorList>
    </citation>
    <scope>NUCLEOTIDE SEQUENCE</scope>
    <source>
        <strain evidence="1">EL160426</strain>
    </source>
</reference>
<keyword evidence="2" id="KW-1185">Reference proteome</keyword>
<evidence type="ECO:0000313" key="2">
    <source>
        <dbReference type="Proteomes" id="UP001060919"/>
    </source>
</evidence>
<evidence type="ECO:0000313" key="1">
    <source>
        <dbReference type="EMBL" id="BDS10050.1"/>
    </source>
</evidence>
<dbReference type="EMBL" id="AP026867">
    <property type="protein sequence ID" value="BDS10050.1"/>
    <property type="molecule type" value="Genomic_DNA"/>
</dbReference>
<protein>
    <submittedName>
        <fullName evidence="1">Uncharacterized protein</fullName>
    </submittedName>
</protein>
<name>A0A915YBJ0_9BACT</name>
<dbReference type="AlphaFoldDB" id="A0A915YBJ0"/>
<dbReference type="Proteomes" id="UP001060919">
    <property type="component" value="Chromosome"/>
</dbReference>